<feature type="chain" id="PRO_5016684993" description="Endo-beta-1,6-galactanase-like domain-containing protein" evidence="1">
    <location>
        <begin position="20"/>
        <end position="527"/>
    </location>
</feature>
<evidence type="ECO:0000259" key="2">
    <source>
        <dbReference type="Pfam" id="PF14587"/>
    </source>
</evidence>
<dbReference type="EMBL" id="DNWC01000154">
    <property type="protein sequence ID" value="HBJ09690.1"/>
    <property type="molecule type" value="Genomic_DNA"/>
</dbReference>
<dbReference type="InterPro" id="IPR039514">
    <property type="entry name" value="6GAL-like"/>
</dbReference>
<comment type="caution">
    <text evidence="3">The sequence shown here is derived from an EMBL/GenBank/DDBJ whole genome shotgun (WGS) entry which is preliminary data.</text>
</comment>
<feature type="signal peptide" evidence="1">
    <location>
        <begin position="1"/>
        <end position="19"/>
    </location>
</feature>
<name>A0A354M5A1_9BACT</name>
<organism evidence="3 4">
    <name type="scientific">Coprobacter fastidiosus</name>
    <dbReference type="NCBI Taxonomy" id="1099853"/>
    <lineage>
        <taxon>Bacteria</taxon>
        <taxon>Pseudomonadati</taxon>
        <taxon>Bacteroidota</taxon>
        <taxon>Bacteroidia</taxon>
        <taxon>Bacteroidales</taxon>
        <taxon>Barnesiellaceae</taxon>
        <taxon>Coprobacter</taxon>
    </lineage>
</organism>
<dbReference type="InterPro" id="IPR017853">
    <property type="entry name" value="GH"/>
</dbReference>
<accession>A0A354M5A1</accession>
<gene>
    <name evidence="3" type="ORF">DDY73_11900</name>
</gene>
<dbReference type="AlphaFoldDB" id="A0A354M5A1"/>
<dbReference type="PANTHER" id="PTHR42767:SF1">
    <property type="entry name" value="ENDO-BETA-1,6-GALACTANASE-LIKE DOMAIN-CONTAINING PROTEIN"/>
    <property type="match status" value="1"/>
</dbReference>
<dbReference type="PANTHER" id="PTHR42767">
    <property type="entry name" value="ENDO-BETA-1,6-GALACTANASE"/>
    <property type="match status" value="1"/>
</dbReference>
<evidence type="ECO:0000313" key="4">
    <source>
        <dbReference type="Proteomes" id="UP000262954"/>
    </source>
</evidence>
<sequence length="527" mass="60033">MKRSLLFILLCSLFTFAFSKENTVVVFPNEVHQTIHSFGASDCWRTQYIGKNWPLEKRNAIADYLFSSDFDDKGNPRGIGLTLWRFNIGSGSHEAGERGGVASEWRRTECFLDSLGNWDWSKQEGQRWFLQAARERKVPYTLGFSISAPVFMSKNGMARASEPTPYANLRPDKYVDYAHFMAVVCEKLGLDYLSPINEPQWNWIHAGQEGMQMTNEECCRLIRCLDKELKKINGNTRVVFGEAGCINYLYERVKDNPLRSNQIEEIFSTDGKYSISGLQNVAPIVSGHSYWSTWSLDSLISWRKRLNRKIKTDLPGTAYWQTEYCPMEKNDDNPYGGGKRDIGMNTALYVARVIHSDLVYANAASWQFWTAFSEWDYKDGLIYIDDGRSPQGANSLDNPLVESCKYDGVYRTSKLMWALGNYSLFVRPGMQRISANLQGVSDEESVRSLMVSAYKDPISGKMVLVFINFAQDENIVNIQFKGNKKVASVKYKQYITSEECDLSYKGNVGNKVVIPARSLVTLVSEMK</sequence>
<evidence type="ECO:0000313" key="3">
    <source>
        <dbReference type="EMBL" id="HBJ09690.1"/>
    </source>
</evidence>
<dbReference type="Pfam" id="PF14587">
    <property type="entry name" value="Glyco_hydr_30_2"/>
    <property type="match status" value="1"/>
</dbReference>
<dbReference type="GO" id="GO:0004553">
    <property type="term" value="F:hydrolase activity, hydrolyzing O-glycosyl compounds"/>
    <property type="evidence" value="ECO:0007669"/>
    <property type="project" value="InterPro"/>
</dbReference>
<keyword evidence="1" id="KW-0732">Signal</keyword>
<feature type="domain" description="Endo-beta-1,6-galactanase-like" evidence="2">
    <location>
        <begin position="23"/>
        <end position="383"/>
    </location>
</feature>
<dbReference type="InterPro" id="IPR013780">
    <property type="entry name" value="Glyco_hydro_b"/>
</dbReference>
<dbReference type="InterPro" id="IPR039743">
    <property type="entry name" value="6GAL/EXGAL"/>
</dbReference>
<evidence type="ECO:0000256" key="1">
    <source>
        <dbReference type="SAM" id="SignalP"/>
    </source>
</evidence>
<dbReference type="SUPFAM" id="SSF51445">
    <property type="entry name" value="(Trans)glycosidases"/>
    <property type="match status" value="1"/>
</dbReference>
<proteinExistence type="predicted"/>
<dbReference type="Gene3D" id="3.20.20.80">
    <property type="entry name" value="Glycosidases"/>
    <property type="match status" value="1"/>
</dbReference>
<protein>
    <recommendedName>
        <fullName evidence="2">Endo-beta-1,6-galactanase-like domain-containing protein</fullName>
    </recommendedName>
</protein>
<dbReference type="Proteomes" id="UP000262954">
    <property type="component" value="Unassembled WGS sequence"/>
</dbReference>
<dbReference type="Gene3D" id="2.60.40.1180">
    <property type="entry name" value="Golgi alpha-mannosidase II"/>
    <property type="match status" value="1"/>
</dbReference>
<reference evidence="3 4" key="1">
    <citation type="journal article" date="2018" name="Nat. Biotechnol.">
        <title>A standardized bacterial taxonomy based on genome phylogeny substantially revises the tree of life.</title>
        <authorList>
            <person name="Parks D.H."/>
            <person name="Chuvochina M."/>
            <person name="Waite D.W."/>
            <person name="Rinke C."/>
            <person name="Skarshewski A."/>
            <person name="Chaumeil P.A."/>
            <person name="Hugenholtz P."/>
        </authorList>
    </citation>
    <scope>NUCLEOTIDE SEQUENCE [LARGE SCALE GENOMIC DNA]</scope>
    <source>
        <strain evidence="3">UBA11482</strain>
    </source>
</reference>